<dbReference type="Proteomes" id="UP001595859">
    <property type="component" value="Unassembled WGS sequence"/>
</dbReference>
<dbReference type="EMBL" id="JBHSIS010000006">
    <property type="protein sequence ID" value="MFC4854134.1"/>
    <property type="molecule type" value="Genomic_DNA"/>
</dbReference>
<keyword evidence="2" id="KW-1185">Reference proteome</keyword>
<reference evidence="2" key="1">
    <citation type="journal article" date="2019" name="Int. J. Syst. Evol. Microbiol.">
        <title>The Global Catalogue of Microorganisms (GCM) 10K type strain sequencing project: providing services to taxonomists for standard genome sequencing and annotation.</title>
        <authorList>
            <consortium name="The Broad Institute Genomics Platform"/>
            <consortium name="The Broad Institute Genome Sequencing Center for Infectious Disease"/>
            <person name="Wu L."/>
            <person name="Ma J."/>
        </authorList>
    </citation>
    <scope>NUCLEOTIDE SEQUENCE [LARGE SCALE GENOMIC DNA]</scope>
    <source>
        <strain evidence="2">ZS-22-S1</strain>
    </source>
</reference>
<sequence length="102" mass="11210">MIDHDEISETEAPADPWSALLPRQELVPAYPISRFAGQYRVIVDVLLAEQDISLTGLSHDEVAAGIVLASPGRCQRTWSTVCSLPRSCTLTHGWSDWRSGGF</sequence>
<organism evidence="1 2">
    <name type="scientific">Actinophytocola glycyrrhizae</name>
    <dbReference type="NCBI Taxonomy" id="2044873"/>
    <lineage>
        <taxon>Bacteria</taxon>
        <taxon>Bacillati</taxon>
        <taxon>Actinomycetota</taxon>
        <taxon>Actinomycetes</taxon>
        <taxon>Pseudonocardiales</taxon>
        <taxon>Pseudonocardiaceae</taxon>
    </lineage>
</organism>
<name>A0ABV9RZR2_9PSEU</name>
<dbReference type="RefSeq" id="WP_378056086.1">
    <property type="nucleotide sequence ID" value="NZ_JBHSIS010000006.1"/>
</dbReference>
<evidence type="ECO:0000313" key="2">
    <source>
        <dbReference type="Proteomes" id="UP001595859"/>
    </source>
</evidence>
<evidence type="ECO:0000313" key="1">
    <source>
        <dbReference type="EMBL" id="MFC4854134.1"/>
    </source>
</evidence>
<comment type="caution">
    <text evidence="1">The sequence shown here is derived from an EMBL/GenBank/DDBJ whole genome shotgun (WGS) entry which is preliminary data.</text>
</comment>
<gene>
    <name evidence="1" type="ORF">ACFPCV_11540</name>
</gene>
<accession>A0ABV9RZR2</accession>
<proteinExistence type="predicted"/>
<protein>
    <recommendedName>
        <fullName evidence="3">DUF5753 domain-containing protein</fullName>
    </recommendedName>
</protein>
<evidence type="ECO:0008006" key="3">
    <source>
        <dbReference type="Google" id="ProtNLM"/>
    </source>
</evidence>